<evidence type="ECO:0000256" key="4">
    <source>
        <dbReference type="ARBA" id="ARBA00022660"/>
    </source>
</evidence>
<dbReference type="GO" id="GO:0005743">
    <property type="term" value="C:mitochondrial inner membrane"/>
    <property type="evidence" value="ECO:0007669"/>
    <property type="project" value="UniProtKB-SubCell"/>
</dbReference>
<evidence type="ECO:0000256" key="7">
    <source>
        <dbReference type="ARBA" id="ARBA00023128"/>
    </source>
</evidence>
<evidence type="ECO:0000256" key="6">
    <source>
        <dbReference type="ARBA" id="ARBA00022982"/>
    </source>
</evidence>
<reference evidence="9" key="1">
    <citation type="journal article" date="2020" name="bioRxiv">
        <title>Comparative genomics of Chlamydomonas.</title>
        <authorList>
            <person name="Craig R.J."/>
            <person name="Hasan A.R."/>
            <person name="Ness R.W."/>
            <person name="Keightley P.D."/>
        </authorList>
    </citation>
    <scope>NUCLEOTIDE SEQUENCE</scope>
    <source>
        <strain evidence="9">CCAP 11/173</strain>
    </source>
</reference>
<dbReference type="AlphaFoldDB" id="A0A835W0Y4"/>
<accession>A0A835W0Y4</accession>
<keyword evidence="3" id="KW-0813">Transport</keyword>
<evidence type="ECO:0000256" key="8">
    <source>
        <dbReference type="ARBA" id="ARBA00023136"/>
    </source>
</evidence>
<gene>
    <name evidence="9" type="ORF">HYH02_011479</name>
</gene>
<name>A0A835W0Y4_9CHLO</name>
<keyword evidence="5" id="KW-0999">Mitochondrion inner membrane</keyword>
<evidence type="ECO:0000313" key="10">
    <source>
        <dbReference type="Proteomes" id="UP000613740"/>
    </source>
</evidence>
<proteinExistence type="inferred from homology"/>
<keyword evidence="7" id="KW-0496">Mitochondrion</keyword>
<dbReference type="Pfam" id="PF04716">
    <property type="entry name" value="ETC_C1_NDUFA5"/>
    <property type="match status" value="1"/>
</dbReference>
<protein>
    <submittedName>
        <fullName evidence="9">Uncharacterized protein</fullName>
    </submittedName>
</protein>
<evidence type="ECO:0000256" key="2">
    <source>
        <dbReference type="ARBA" id="ARBA00010261"/>
    </source>
</evidence>
<comment type="subcellular location">
    <subcellularLocation>
        <location evidence="1">Mitochondrion inner membrane</location>
        <topology evidence="1">Peripheral membrane protein</topology>
        <orientation evidence="1">Matrix side</orientation>
    </subcellularLocation>
</comment>
<dbReference type="GO" id="GO:0022904">
    <property type="term" value="P:respiratory electron transport chain"/>
    <property type="evidence" value="ECO:0007669"/>
    <property type="project" value="InterPro"/>
</dbReference>
<keyword evidence="10" id="KW-1185">Reference proteome</keyword>
<organism evidence="9 10">
    <name type="scientific">Chlamydomonas schloesseri</name>
    <dbReference type="NCBI Taxonomy" id="2026947"/>
    <lineage>
        <taxon>Eukaryota</taxon>
        <taxon>Viridiplantae</taxon>
        <taxon>Chlorophyta</taxon>
        <taxon>core chlorophytes</taxon>
        <taxon>Chlorophyceae</taxon>
        <taxon>CS clade</taxon>
        <taxon>Chlamydomonadales</taxon>
        <taxon>Chlamydomonadaceae</taxon>
        <taxon>Chlamydomonas</taxon>
    </lineage>
</organism>
<dbReference type="PANTHER" id="PTHR12653:SF0">
    <property type="entry name" value="NADH DEHYDROGENASE [UBIQUINONE] 1 ALPHA SUBCOMPLEX SUBUNIT 5"/>
    <property type="match status" value="1"/>
</dbReference>
<comment type="caution">
    <text evidence="9">The sequence shown here is derived from an EMBL/GenBank/DDBJ whole genome shotgun (WGS) entry which is preliminary data.</text>
</comment>
<keyword evidence="6" id="KW-0249">Electron transport</keyword>
<dbReference type="Proteomes" id="UP000613740">
    <property type="component" value="Unassembled WGS sequence"/>
</dbReference>
<sequence>MLRQLTTILPGALRSASGVNSLALSRGFKAVADVEIDFNNREVLKKYVGIRDHLSKEPGTRGKLIEALTEVLHSIKAAPESSDYRKAVEASCNYRLMVCKENESDAAIEEVLDAHLEELIKEAKEEARLAPLIAGSAPWDVPADYVVPVVDYTDAATILDAPPKK</sequence>
<evidence type="ECO:0000256" key="3">
    <source>
        <dbReference type="ARBA" id="ARBA00022448"/>
    </source>
</evidence>
<comment type="similarity">
    <text evidence="2">Belongs to the complex I NDUFA5 subunit family.</text>
</comment>
<dbReference type="InterPro" id="IPR006806">
    <property type="entry name" value="NDUFA5"/>
</dbReference>
<dbReference type="PANTHER" id="PTHR12653">
    <property type="entry name" value="NADH-UBIQUINONE OXIDOREDUCTASE 13 KD-B SUBUNIT"/>
    <property type="match status" value="1"/>
</dbReference>
<keyword evidence="8" id="KW-0472">Membrane</keyword>
<evidence type="ECO:0000313" key="9">
    <source>
        <dbReference type="EMBL" id="KAG2436542.1"/>
    </source>
</evidence>
<keyword evidence="4" id="KW-0679">Respiratory chain</keyword>
<evidence type="ECO:0000256" key="5">
    <source>
        <dbReference type="ARBA" id="ARBA00022792"/>
    </source>
</evidence>
<dbReference type="EMBL" id="JAEHOD010000049">
    <property type="protein sequence ID" value="KAG2436542.1"/>
    <property type="molecule type" value="Genomic_DNA"/>
</dbReference>
<evidence type="ECO:0000256" key="1">
    <source>
        <dbReference type="ARBA" id="ARBA00004443"/>
    </source>
</evidence>
<dbReference type="OrthoDB" id="286811at2759"/>